<feature type="compositionally biased region" description="Basic and acidic residues" evidence="2">
    <location>
        <begin position="60"/>
        <end position="76"/>
    </location>
</feature>
<dbReference type="EMBL" id="JABMIG020000018">
    <property type="protein sequence ID" value="KAL3802606.1"/>
    <property type="molecule type" value="Genomic_DNA"/>
</dbReference>
<feature type="region of interest" description="Disordered" evidence="2">
    <location>
        <begin position="42"/>
        <end position="83"/>
    </location>
</feature>
<proteinExistence type="predicted"/>
<dbReference type="Proteomes" id="UP001516023">
    <property type="component" value="Unassembled WGS sequence"/>
</dbReference>
<feature type="coiled-coil region" evidence="1">
    <location>
        <begin position="1147"/>
        <end position="1220"/>
    </location>
</feature>
<feature type="compositionally biased region" description="Basic and acidic residues" evidence="2">
    <location>
        <begin position="421"/>
        <end position="433"/>
    </location>
</feature>
<feature type="region of interest" description="Disordered" evidence="2">
    <location>
        <begin position="420"/>
        <end position="440"/>
    </location>
</feature>
<reference evidence="3 4" key="1">
    <citation type="journal article" date="2020" name="G3 (Bethesda)">
        <title>Improved Reference Genome for Cyclotella cryptica CCMP332, a Model for Cell Wall Morphogenesis, Salinity Adaptation, and Lipid Production in Diatoms (Bacillariophyta).</title>
        <authorList>
            <person name="Roberts W.R."/>
            <person name="Downey K.M."/>
            <person name="Ruck E.C."/>
            <person name="Traller J.C."/>
            <person name="Alverson A.J."/>
        </authorList>
    </citation>
    <scope>NUCLEOTIDE SEQUENCE [LARGE SCALE GENOMIC DNA]</scope>
    <source>
        <strain evidence="3 4">CCMP332</strain>
    </source>
</reference>
<gene>
    <name evidence="3" type="ORF">HJC23_011930</name>
</gene>
<accession>A0ABD3QRN1</accession>
<evidence type="ECO:0000313" key="3">
    <source>
        <dbReference type="EMBL" id="KAL3802606.1"/>
    </source>
</evidence>
<feature type="compositionally biased region" description="Low complexity" evidence="2">
    <location>
        <begin position="301"/>
        <end position="313"/>
    </location>
</feature>
<evidence type="ECO:0000256" key="1">
    <source>
        <dbReference type="SAM" id="Coils"/>
    </source>
</evidence>
<feature type="compositionally biased region" description="Low complexity" evidence="2">
    <location>
        <begin position="50"/>
        <end position="59"/>
    </location>
</feature>
<feature type="compositionally biased region" description="Basic and acidic residues" evidence="2">
    <location>
        <begin position="156"/>
        <end position="168"/>
    </location>
</feature>
<dbReference type="AlphaFoldDB" id="A0ABD3QRN1"/>
<feature type="coiled-coil region" evidence="1">
    <location>
        <begin position="1084"/>
        <end position="1111"/>
    </location>
</feature>
<evidence type="ECO:0000313" key="4">
    <source>
        <dbReference type="Proteomes" id="UP001516023"/>
    </source>
</evidence>
<feature type="region of interest" description="Disordered" evidence="2">
    <location>
        <begin position="152"/>
        <end position="176"/>
    </location>
</feature>
<evidence type="ECO:0000256" key="2">
    <source>
        <dbReference type="SAM" id="MobiDB-lite"/>
    </source>
</evidence>
<protein>
    <submittedName>
        <fullName evidence="3">Uncharacterized protein</fullName>
    </submittedName>
</protein>
<sequence>MQKKMNKRQSSILQEIRMKKKCIALAARDAPSLAWTVSSLSAETAVTDQSRSTATSGGRTSEDSSVHSRASSEKSSDTGTKSAATTTLLELLNDEKNDEHCVGHSRIEKDYSHDMLPSILGKLDDASLASHHGLIDVKEEGYWFDDESDALAENDDNSKENESDHSQSDYDEEAEECEECEVVETTPTLDSEDSLINGIITIDLQPKIASTHRQQKHSSSQKKQQTLMPKCLFHSEVDMDALEEQTDVKTCIRQNYFETLNDNKPSQEQDRTLEVKLLKNLNEGQLSKGQGKDRNDYISSDNQQDCNNDVNDNSGTIPDGAVVDSSINNPPPDENRTISYNPLMHRTSSNYISPRQHLAHKCLHDALEMMQRKQHEITDIKNGSSNAAVDKNSNHSVVYSEKDLHSLTYVGCTMMLKKKKEREDKEKGDREMMNEETSSECEENNEEVRCHCDEKIEGRASECDEKRDDSAARERGNEDRDGFEITNEDVKICESTVGATSIISYIGSIAVDANSLISYDTPNITNQTRSYMEKQDAVSSDSEYIHIDSYSNTGSSYIGTAIMHDCPIRNTTTLNSEDRITQVPPFKKSCGTMLNEDDDLDLMQVETTPTVDETLSVELAPSEELISIKDSQSFESVGSSCNKSLTSHCGNNDGIRMAPSQDSANEKDDTLSPLPPQKRAKGNPCFSPASHANSYATSIAASSTSASDASDVFGLLRGAYNHVDKNDVGDSEMHEITSSSQYEKITGVRPSMLKKKRSKSMTSIHDQERPCLTLGGALMATEIFTPPRAKHKTLGNGTPSSAGAGYSRRCEQAELTYDSIGATFSPLRSCSQYVTRPQSVVYGAVTSPTPSMFSGYTEVERTALSIAEDIDANPAAASLKKVNSSSTLDDTGKREEMKVLAIAEEMVADDSDAGSEDEASVTNDQLAELIARVKKLEEVGKTTSARFEDSVDTSSNRDTALNRENDPSILYERVKWLEKILGVGRGGANKAFETEILVLREKLSIVEQRLEEEMELKALANRTALSLRTKLGGLNEEKELVDKCLRNEILSLKSQLAFEQVKTQTAESDVKAALSSVLDLGLACEKKDEVIADLRKANKEMLERQSLLENDLLACAQGNDALRSRVLALASDGSTKEHTLTSALTQLKSLSENFYKVQKQLEDEKKERHDEVTSLQFSLDDMSRQMLSMSRKMNILETENADLRNQVKRLREEKEQTQKMRRSARGF</sequence>
<keyword evidence="1" id="KW-0175">Coiled coil</keyword>
<feature type="region of interest" description="Disordered" evidence="2">
    <location>
        <begin position="284"/>
        <end position="336"/>
    </location>
</feature>
<organism evidence="3 4">
    <name type="scientific">Cyclotella cryptica</name>
    <dbReference type="NCBI Taxonomy" id="29204"/>
    <lineage>
        <taxon>Eukaryota</taxon>
        <taxon>Sar</taxon>
        <taxon>Stramenopiles</taxon>
        <taxon>Ochrophyta</taxon>
        <taxon>Bacillariophyta</taxon>
        <taxon>Coscinodiscophyceae</taxon>
        <taxon>Thalassiosirophycidae</taxon>
        <taxon>Stephanodiscales</taxon>
        <taxon>Stephanodiscaceae</taxon>
        <taxon>Cyclotella</taxon>
    </lineage>
</organism>
<feature type="region of interest" description="Disordered" evidence="2">
    <location>
        <begin position="461"/>
        <end position="481"/>
    </location>
</feature>
<feature type="region of interest" description="Disordered" evidence="2">
    <location>
        <begin position="648"/>
        <end position="687"/>
    </location>
</feature>
<name>A0ABD3QRN1_9STRA</name>
<keyword evidence="4" id="KW-1185">Reference proteome</keyword>
<comment type="caution">
    <text evidence="3">The sequence shown here is derived from an EMBL/GenBank/DDBJ whole genome shotgun (WGS) entry which is preliminary data.</text>
</comment>